<proteinExistence type="predicted"/>
<dbReference type="AlphaFoldDB" id="A0A1I1HGC7"/>
<name>A0A1I1HGC7_9ACTN</name>
<dbReference type="Proteomes" id="UP000199207">
    <property type="component" value="Unassembled WGS sequence"/>
</dbReference>
<keyword evidence="4" id="KW-1185">Reference proteome</keyword>
<feature type="transmembrane region" description="Helical" evidence="2">
    <location>
        <begin position="375"/>
        <end position="393"/>
    </location>
</feature>
<feature type="compositionally biased region" description="Basic and acidic residues" evidence="1">
    <location>
        <begin position="175"/>
        <end position="211"/>
    </location>
</feature>
<evidence type="ECO:0000313" key="4">
    <source>
        <dbReference type="Proteomes" id="UP000199207"/>
    </source>
</evidence>
<keyword evidence="2" id="KW-1133">Transmembrane helix</keyword>
<feature type="compositionally biased region" description="Basic residues" evidence="1">
    <location>
        <begin position="233"/>
        <end position="246"/>
    </location>
</feature>
<organism evidence="3 4">
    <name type="scientific">Streptomyces aidingensis</name>
    <dbReference type="NCBI Taxonomy" id="910347"/>
    <lineage>
        <taxon>Bacteria</taxon>
        <taxon>Bacillati</taxon>
        <taxon>Actinomycetota</taxon>
        <taxon>Actinomycetes</taxon>
        <taxon>Kitasatosporales</taxon>
        <taxon>Streptomycetaceae</taxon>
        <taxon>Streptomyces</taxon>
    </lineage>
</organism>
<protein>
    <submittedName>
        <fullName evidence="3">Uncharacterized protein</fullName>
    </submittedName>
</protein>
<feature type="region of interest" description="Disordered" evidence="1">
    <location>
        <begin position="94"/>
        <end position="279"/>
    </location>
</feature>
<evidence type="ECO:0000313" key="3">
    <source>
        <dbReference type="EMBL" id="SFC22866.1"/>
    </source>
</evidence>
<reference evidence="3 4" key="1">
    <citation type="submission" date="2016-10" db="EMBL/GenBank/DDBJ databases">
        <authorList>
            <person name="de Groot N.N."/>
        </authorList>
    </citation>
    <scope>NUCLEOTIDE SEQUENCE [LARGE SCALE GENOMIC DNA]</scope>
    <source>
        <strain evidence="3 4">CGMCC 4.5739</strain>
    </source>
</reference>
<evidence type="ECO:0000256" key="1">
    <source>
        <dbReference type="SAM" id="MobiDB-lite"/>
    </source>
</evidence>
<gene>
    <name evidence="3" type="ORF">SAMN05421773_102373</name>
</gene>
<feature type="compositionally biased region" description="Basic residues" evidence="1">
    <location>
        <begin position="267"/>
        <end position="279"/>
    </location>
</feature>
<dbReference type="EMBL" id="FOLM01000002">
    <property type="protein sequence ID" value="SFC22866.1"/>
    <property type="molecule type" value="Genomic_DNA"/>
</dbReference>
<sequence>MPLPGGNPCGGAGRFTTIRDVGIEGERLVLDYLSKVGDLAQATSMSANERRQLVTRLRDEIGRRRSAVTGEEKGEDVRRILRGMGRPEDVVADASGRAAGAPPAPRAMPEVPAAGEAPEASEVPLVPRSRPARDAPAGEPRAEAAWPAGRIGGFVGGITVPEMLNPEADTDEDERLPAAREPAADRDPGQAGEPRPERGPDGEGGHEHDDRDGDGDGAGAGADEGERPGPARRGPRIPRLSLRKSVPRPEAEPERPPPPPPPQPVRKASRARRGARALRRAAGGRHAGGFFELLAVALLLGGTVLRNVLALIAGWLIAYWAPRLTRTEAKIAVFGGLGGVFGGYVIWLFGRMNGYWGDPVAEDAIPTGLSENFPLLLRLAAVASALFLLWRALRRPPAKG</sequence>
<feature type="transmembrane region" description="Helical" evidence="2">
    <location>
        <begin position="331"/>
        <end position="350"/>
    </location>
</feature>
<keyword evidence="2" id="KW-0812">Transmembrane</keyword>
<dbReference type="STRING" id="910347.SAMN05421773_102373"/>
<feature type="transmembrane region" description="Helical" evidence="2">
    <location>
        <begin position="293"/>
        <end position="319"/>
    </location>
</feature>
<keyword evidence="2" id="KW-0472">Membrane</keyword>
<feature type="compositionally biased region" description="Low complexity" evidence="1">
    <location>
        <begin position="94"/>
        <end position="124"/>
    </location>
</feature>
<evidence type="ECO:0000256" key="2">
    <source>
        <dbReference type="SAM" id="Phobius"/>
    </source>
</evidence>
<accession>A0A1I1HGC7</accession>